<keyword evidence="8" id="KW-1185">Reference proteome</keyword>
<feature type="region of interest" description="Disordered" evidence="5">
    <location>
        <begin position="109"/>
        <end position="206"/>
    </location>
</feature>
<dbReference type="GO" id="GO:0046486">
    <property type="term" value="P:glycerolipid metabolic process"/>
    <property type="evidence" value="ECO:0007669"/>
    <property type="project" value="UniProtKB-ARBA"/>
</dbReference>
<sequence length="614" mass="68075">MDSSHASLSATPGRLDTSAISSSTGRLSSGQVGHSRSSSMRRRAETNDSEKAGRVWAREVDEAWWPCILTLDGGGIRGYSSLWILKELMHEVWLCEQRLDEEDRRKEKERAGLVVDSPISTAQAGPGAADSRGRSPLQNETKPAPVESGQRTGNSKEEYNASVSLDLPGKGASHVGPSLQAPYSASRPALAPGTAEKGSAQHTLNQDRLTADVSMKKALSEEELLPCHYFDFMYGTSTGGLIATMLGRLRMTVTECLELYRNVGEDLFGKRRSRMPLVTKYYHEPLERAVQDIVGSRCHEHENCDGKDDLHPWRMYLADEIPSDEPSFDVSEPRVCQSCCLTATHDEQISEAYLLRSYPHYYTPSAPNWITRYNEGADSLPIWKVTRATTAAPFYFEMIRAEIDGVEKSFKDGGIRENNPSGAALSEFHALYEGKAPEPALLLSIGTGQPDQSQDGFASAWPGPFGRLPLVSKFMEKRAVVQNLLIKYTEGEKQHHQMREHAHGEHTWYKRLNVSQGLESMPLDDWIRGDWQGESDVPGGASLAHMEAVTEAYLKRSFDPRVDSYAPPQTMLVQTAEKLVRVRRAREREGGRRWESFVGRDLHGIVGGAVGPGG</sequence>
<feature type="domain" description="PNPLA" evidence="6">
    <location>
        <begin position="179"/>
        <end position="425"/>
    </location>
</feature>
<feature type="region of interest" description="Disordered" evidence="5">
    <location>
        <begin position="1"/>
        <end position="52"/>
    </location>
</feature>
<accession>A0A4U0U594</accession>
<feature type="compositionally biased region" description="Low complexity" evidence="5">
    <location>
        <begin position="28"/>
        <end position="38"/>
    </location>
</feature>
<comment type="caution">
    <text evidence="4">Lacks conserved residue(s) required for the propagation of feature annotation.</text>
</comment>
<dbReference type="EMBL" id="NAJL01000011">
    <property type="protein sequence ID" value="TKA30310.1"/>
    <property type="molecule type" value="Genomic_DNA"/>
</dbReference>
<dbReference type="Pfam" id="PF01734">
    <property type="entry name" value="Patatin"/>
    <property type="match status" value="1"/>
</dbReference>
<feature type="compositionally biased region" description="Polar residues" evidence="5">
    <location>
        <begin position="1"/>
        <end position="10"/>
    </location>
</feature>
<keyword evidence="3 4" id="KW-0443">Lipid metabolism</keyword>
<feature type="active site" description="Proton acceptor" evidence="4">
    <location>
        <position position="412"/>
    </location>
</feature>
<dbReference type="OrthoDB" id="626167at2759"/>
<dbReference type="PROSITE" id="PS51635">
    <property type="entry name" value="PNPLA"/>
    <property type="match status" value="1"/>
</dbReference>
<dbReference type="GO" id="GO:0019369">
    <property type="term" value="P:arachidonate metabolic process"/>
    <property type="evidence" value="ECO:0007669"/>
    <property type="project" value="TreeGrafter"/>
</dbReference>
<comment type="caution">
    <text evidence="7">The sequence shown here is derived from an EMBL/GenBank/DDBJ whole genome shotgun (WGS) entry which is preliminary data.</text>
</comment>
<dbReference type="InterPro" id="IPR016035">
    <property type="entry name" value="Acyl_Trfase/lysoPLipase"/>
</dbReference>
<feature type="short sequence motif" description="GXSXG" evidence="4">
    <location>
        <begin position="235"/>
        <end position="239"/>
    </location>
</feature>
<dbReference type="AlphaFoldDB" id="A0A4U0U594"/>
<dbReference type="PANTHER" id="PTHR24185">
    <property type="entry name" value="CALCIUM-INDEPENDENT PHOSPHOLIPASE A2-GAMMA"/>
    <property type="match status" value="1"/>
</dbReference>
<name>A0A4U0U594_9PEZI</name>
<feature type="compositionally biased region" description="Basic and acidic residues" evidence="5">
    <location>
        <begin position="42"/>
        <end position="52"/>
    </location>
</feature>
<keyword evidence="2 4" id="KW-0442">Lipid degradation</keyword>
<proteinExistence type="predicted"/>
<dbReference type="GO" id="GO:0016042">
    <property type="term" value="P:lipid catabolic process"/>
    <property type="evidence" value="ECO:0007669"/>
    <property type="project" value="UniProtKB-UniRule"/>
</dbReference>
<dbReference type="Proteomes" id="UP000308549">
    <property type="component" value="Unassembled WGS sequence"/>
</dbReference>
<dbReference type="GO" id="GO:0047499">
    <property type="term" value="F:calcium-independent phospholipase A2 activity"/>
    <property type="evidence" value="ECO:0007669"/>
    <property type="project" value="TreeGrafter"/>
</dbReference>
<keyword evidence="1 4" id="KW-0378">Hydrolase</keyword>
<protein>
    <recommendedName>
        <fullName evidence="6">PNPLA domain-containing protein</fullName>
    </recommendedName>
</protein>
<feature type="compositionally biased region" description="Polar residues" evidence="5">
    <location>
        <begin position="18"/>
        <end position="27"/>
    </location>
</feature>
<evidence type="ECO:0000313" key="8">
    <source>
        <dbReference type="Proteomes" id="UP000308549"/>
    </source>
</evidence>
<evidence type="ECO:0000256" key="1">
    <source>
        <dbReference type="ARBA" id="ARBA00022801"/>
    </source>
</evidence>
<evidence type="ECO:0000256" key="5">
    <source>
        <dbReference type="SAM" id="MobiDB-lite"/>
    </source>
</evidence>
<organism evidence="7 8">
    <name type="scientific">Salinomyces thailandicus</name>
    <dbReference type="NCBI Taxonomy" id="706561"/>
    <lineage>
        <taxon>Eukaryota</taxon>
        <taxon>Fungi</taxon>
        <taxon>Dikarya</taxon>
        <taxon>Ascomycota</taxon>
        <taxon>Pezizomycotina</taxon>
        <taxon>Dothideomycetes</taxon>
        <taxon>Dothideomycetidae</taxon>
        <taxon>Mycosphaerellales</taxon>
        <taxon>Teratosphaeriaceae</taxon>
        <taxon>Salinomyces</taxon>
    </lineage>
</organism>
<feature type="short sequence motif" description="DGA/G" evidence="4">
    <location>
        <begin position="412"/>
        <end position="414"/>
    </location>
</feature>
<reference evidence="7 8" key="1">
    <citation type="submission" date="2017-03" db="EMBL/GenBank/DDBJ databases">
        <title>Genomes of endolithic fungi from Antarctica.</title>
        <authorList>
            <person name="Coleine C."/>
            <person name="Masonjones S."/>
            <person name="Stajich J.E."/>
        </authorList>
    </citation>
    <scope>NUCLEOTIDE SEQUENCE [LARGE SCALE GENOMIC DNA]</scope>
    <source>
        <strain evidence="7 8">CCFEE 6315</strain>
    </source>
</reference>
<evidence type="ECO:0000256" key="2">
    <source>
        <dbReference type="ARBA" id="ARBA00022963"/>
    </source>
</evidence>
<dbReference type="Gene3D" id="3.40.1090.10">
    <property type="entry name" value="Cytosolic phospholipase A2 catalytic domain"/>
    <property type="match status" value="2"/>
</dbReference>
<dbReference type="SUPFAM" id="SSF52151">
    <property type="entry name" value="FabD/lysophospholipase-like"/>
    <property type="match status" value="1"/>
</dbReference>
<gene>
    <name evidence="7" type="ORF">B0A50_02537</name>
</gene>
<dbReference type="PANTHER" id="PTHR24185:SF1">
    <property type="entry name" value="CALCIUM-INDEPENDENT PHOSPHOLIPASE A2-GAMMA"/>
    <property type="match status" value="1"/>
</dbReference>
<dbReference type="InterPro" id="IPR002641">
    <property type="entry name" value="PNPLA_dom"/>
</dbReference>
<evidence type="ECO:0000256" key="3">
    <source>
        <dbReference type="ARBA" id="ARBA00023098"/>
    </source>
</evidence>
<evidence type="ECO:0000256" key="4">
    <source>
        <dbReference type="PROSITE-ProRule" id="PRU01161"/>
    </source>
</evidence>
<evidence type="ECO:0000313" key="7">
    <source>
        <dbReference type="EMBL" id="TKA30310.1"/>
    </source>
</evidence>
<dbReference type="GO" id="GO:0016020">
    <property type="term" value="C:membrane"/>
    <property type="evidence" value="ECO:0007669"/>
    <property type="project" value="TreeGrafter"/>
</dbReference>
<evidence type="ECO:0000259" key="6">
    <source>
        <dbReference type="PROSITE" id="PS51635"/>
    </source>
</evidence>
<feature type="active site" description="Nucleophile" evidence="4">
    <location>
        <position position="237"/>
    </location>
</feature>